<evidence type="ECO:0000259" key="3">
    <source>
        <dbReference type="PROSITE" id="PS51985"/>
    </source>
</evidence>
<feature type="compositionally biased region" description="Low complexity" evidence="1">
    <location>
        <begin position="65"/>
        <end position="76"/>
    </location>
</feature>
<dbReference type="InterPro" id="IPR033698">
    <property type="entry name" value="POLO_box_Plk4_2"/>
</dbReference>
<sequence length="243" mass="26418">MFTGAKIHKTAGVTRVIEKSGKSFTLKGDSEAGLKKEIQVYMDHANEVNCFITDEAALHKLEGEQSLPSKKTQPKPTSKKTNTKKLPGVSLTCLLCSPSLVSCHPISSHEINFLSRNLGNSKNIQISYAVVSYEKSTLMTNTETTCSSVQQTECSPNSAQLLKSVFVKNVGWASQLTSGAVWVQFNDGSQLVAQAGVSSITYTSPDGQTNRYGENDKLPEYIKEKLHCLSSILVMFTNPAGPH</sequence>
<name>A0A7L3AZM7_9AVES</name>
<reference evidence="4 5" key="1">
    <citation type="submission" date="2019-09" db="EMBL/GenBank/DDBJ databases">
        <title>Bird 10,000 Genomes (B10K) Project - Family phase.</title>
        <authorList>
            <person name="Zhang G."/>
        </authorList>
    </citation>
    <scope>NUCLEOTIDE SEQUENCE [LARGE SCALE GENOMIC DNA]</scope>
    <source>
        <strain evidence="4">B10K-DU-003-42</strain>
        <tissue evidence="4">Mixed tissue sample</tissue>
    </source>
</reference>
<dbReference type="Proteomes" id="UP000536260">
    <property type="component" value="Unassembled WGS sequence"/>
</dbReference>
<feature type="non-terminal residue" evidence="4">
    <location>
        <position position="1"/>
    </location>
</feature>
<dbReference type="EMBL" id="VZTO01014994">
    <property type="protein sequence ID" value="NXT24346.1"/>
    <property type="molecule type" value="Genomic_DNA"/>
</dbReference>
<feature type="domain" description="Cryptic POLO box 2 (CPB2)" evidence="3">
    <location>
        <begin position="1"/>
        <end position="87"/>
    </location>
</feature>
<gene>
    <name evidence="4" type="primary">Plk4_0</name>
    <name evidence="4" type="ORF">SYRPAR_R14737</name>
</gene>
<accession>A0A7L3AZM7</accession>
<evidence type="ECO:0000256" key="1">
    <source>
        <dbReference type="SAM" id="MobiDB-lite"/>
    </source>
</evidence>
<dbReference type="InterPro" id="IPR000959">
    <property type="entry name" value="POLO_box_dom"/>
</dbReference>
<evidence type="ECO:0000313" key="5">
    <source>
        <dbReference type="Proteomes" id="UP000536260"/>
    </source>
</evidence>
<proteinExistence type="predicted"/>
<keyword evidence="4" id="KW-0418">Kinase</keyword>
<comment type="caution">
    <text evidence="4">The sequence shown here is derived from an EMBL/GenBank/DDBJ whole genome shotgun (WGS) entry which is preliminary data.</text>
</comment>
<feature type="region of interest" description="Disordered" evidence="1">
    <location>
        <begin position="62"/>
        <end position="83"/>
    </location>
</feature>
<dbReference type="SUPFAM" id="SSF82615">
    <property type="entry name" value="Polo-box domain"/>
    <property type="match status" value="1"/>
</dbReference>
<dbReference type="PROSITE" id="PS50078">
    <property type="entry name" value="POLO_BOX"/>
    <property type="match status" value="1"/>
</dbReference>
<evidence type="ECO:0000313" key="4">
    <source>
        <dbReference type="EMBL" id="NXT24346.1"/>
    </source>
</evidence>
<dbReference type="AlphaFoldDB" id="A0A7L3AZM7"/>
<evidence type="ECO:0000259" key="2">
    <source>
        <dbReference type="PROSITE" id="PS50078"/>
    </source>
</evidence>
<dbReference type="CDD" id="cd13116">
    <property type="entry name" value="POLO_box_Plk4_3"/>
    <property type="match status" value="1"/>
</dbReference>
<dbReference type="Gene3D" id="3.30.1120.130">
    <property type="match status" value="1"/>
</dbReference>
<feature type="non-terminal residue" evidence="4">
    <location>
        <position position="243"/>
    </location>
</feature>
<dbReference type="GO" id="GO:0016301">
    <property type="term" value="F:kinase activity"/>
    <property type="evidence" value="ECO:0007669"/>
    <property type="project" value="UniProtKB-KW"/>
</dbReference>
<dbReference type="InterPro" id="IPR047108">
    <property type="entry name" value="Plk4-like_POLO_box_2_sf"/>
</dbReference>
<dbReference type="PROSITE" id="PS51985">
    <property type="entry name" value="CPB2"/>
    <property type="match status" value="1"/>
</dbReference>
<feature type="domain" description="POLO box" evidence="2">
    <location>
        <begin position="160"/>
        <end position="238"/>
    </location>
</feature>
<keyword evidence="5" id="KW-1185">Reference proteome</keyword>
<dbReference type="FunFam" id="2.40.50.930:FF:000001">
    <property type="entry name" value="Serine/threonine-protein kinase PLK4"/>
    <property type="match status" value="1"/>
</dbReference>
<dbReference type="Gene3D" id="2.40.50.930">
    <property type="match status" value="1"/>
</dbReference>
<organism evidence="4 5">
    <name type="scientific">Syrrhaptes paradoxus</name>
    <name type="common">Pallas's sandgrouse</name>
    <dbReference type="NCBI Taxonomy" id="302527"/>
    <lineage>
        <taxon>Eukaryota</taxon>
        <taxon>Metazoa</taxon>
        <taxon>Chordata</taxon>
        <taxon>Craniata</taxon>
        <taxon>Vertebrata</taxon>
        <taxon>Euteleostomi</taxon>
        <taxon>Archelosauria</taxon>
        <taxon>Archosauria</taxon>
        <taxon>Dinosauria</taxon>
        <taxon>Saurischia</taxon>
        <taxon>Theropoda</taxon>
        <taxon>Coelurosauria</taxon>
        <taxon>Aves</taxon>
        <taxon>Neognathae</taxon>
        <taxon>Neoaves</taxon>
        <taxon>Columbimorphae</taxon>
        <taxon>Pterocliformes</taxon>
        <taxon>Pteroclidae</taxon>
        <taxon>Syrrhaptes</taxon>
    </lineage>
</organism>
<keyword evidence="4" id="KW-0808">Transferase</keyword>
<protein>
    <submittedName>
        <fullName evidence="4">PLK4 kinase</fullName>
    </submittedName>
</protein>
<dbReference type="InterPro" id="IPR033696">
    <property type="entry name" value="POLO_box_Plk4_C"/>
</dbReference>